<evidence type="ECO:0000313" key="3">
    <source>
        <dbReference type="Proteomes" id="UP001165269"/>
    </source>
</evidence>
<proteinExistence type="predicted"/>
<keyword evidence="1" id="KW-0472">Membrane</keyword>
<comment type="caution">
    <text evidence="2">The sequence shown here is derived from an EMBL/GenBank/DDBJ whole genome shotgun (WGS) entry which is preliminary data.</text>
</comment>
<keyword evidence="1" id="KW-0812">Transmembrane</keyword>
<dbReference type="RefSeq" id="WP_242765643.1">
    <property type="nucleotide sequence ID" value="NZ_JALDAY010000004.1"/>
</dbReference>
<dbReference type="Proteomes" id="UP001165269">
    <property type="component" value="Unassembled WGS sequence"/>
</dbReference>
<keyword evidence="3" id="KW-1185">Reference proteome</keyword>
<accession>A0ABS9Y5L2</accession>
<sequence length="91" mass="9720">MSRPVPRRAAVLYAMSATCAAIGVLLWARSQAGTPTLHSTSYGDFLAADAYTPSAWRVWSPAVPEDHLGLYLIAAALVLAVVARLLPDRRG</sequence>
<evidence type="ECO:0000256" key="1">
    <source>
        <dbReference type="SAM" id="Phobius"/>
    </source>
</evidence>
<dbReference type="EMBL" id="JALDAY010000004">
    <property type="protein sequence ID" value="MCI3272484.1"/>
    <property type="molecule type" value="Genomic_DNA"/>
</dbReference>
<protein>
    <submittedName>
        <fullName evidence="2">Uncharacterized protein</fullName>
    </submittedName>
</protein>
<keyword evidence="1" id="KW-1133">Transmembrane helix</keyword>
<gene>
    <name evidence="2" type="ORF">MQP27_15335</name>
</gene>
<evidence type="ECO:0000313" key="2">
    <source>
        <dbReference type="EMBL" id="MCI3272484.1"/>
    </source>
</evidence>
<name>A0ABS9Y5L2_9ACTN</name>
<organism evidence="2 3">
    <name type="scientific">Streptomyces cylindrosporus</name>
    <dbReference type="NCBI Taxonomy" id="2927583"/>
    <lineage>
        <taxon>Bacteria</taxon>
        <taxon>Bacillati</taxon>
        <taxon>Actinomycetota</taxon>
        <taxon>Actinomycetes</taxon>
        <taxon>Kitasatosporales</taxon>
        <taxon>Streptomycetaceae</taxon>
        <taxon>Streptomyces</taxon>
    </lineage>
</organism>
<reference evidence="2" key="1">
    <citation type="submission" date="2022-03" db="EMBL/GenBank/DDBJ databases">
        <title>Streptomyces 7R015 and 7R016 isolated from Barleria lupulina in Thailand.</title>
        <authorList>
            <person name="Kanchanasin P."/>
            <person name="Phongsopitanun W."/>
            <person name="Tanasupawat S."/>
        </authorList>
    </citation>
    <scope>NUCLEOTIDE SEQUENCE</scope>
    <source>
        <strain evidence="2">7R015</strain>
    </source>
</reference>
<feature type="transmembrane region" description="Helical" evidence="1">
    <location>
        <begin position="68"/>
        <end position="86"/>
    </location>
</feature>